<dbReference type="OrthoDB" id="6435857at2759"/>
<dbReference type="SMART" id="SM00181">
    <property type="entry name" value="EGF"/>
    <property type="match status" value="2"/>
</dbReference>
<dbReference type="EMBL" id="BGPR01042185">
    <property type="protein sequence ID" value="GBO18584.1"/>
    <property type="molecule type" value="Genomic_DNA"/>
</dbReference>
<dbReference type="PROSITE" id="PS50026">
    <property type="entry name" value="EGF_3"/>
    <property type="match status" value="1"/>
</dbReference>
<dbReference type="SUPFAM" id="SSF57196">
    <property type="entry name" value="EGF/Laminin"/>
    <property type="match status" value="1"/>
</dbReference>
<dbReference type="InterPro" id="IPR000742">
    <property type="entry name" value="EGF"/>
</dbReference>
<name>A0A4Y2V2H5_ARAVE</name>
<dbReference type="Proteomes" id="UP000499080">
    <property type="component" value="Unassembled WGS sequence"/>
</dbReference>
<organism evidence="3 4">
    <name type="scientific">Araneus ventricosus</name>
    <name type="common">Orbweaver spider</name>
    <name type="synonym">Epeira ventricosa</name>
    <dbReference type="NCBI Taxonomy" id="182803"/>
    <lineage>
        <taxon>Eukaryota</taxon>
        <taxon>Metazoa</taxon>
        <taxon>Ecdysozoa</taxon>
        <taxon>Arthropoda</taxon>
        <taxon>Chelicerata</taxon>
        <taxon>Arachnida</taxon>
        <taxon>Araneae</taxon>
        <taxon>Araneomorphae</taxon>
        <taxon>Entelegynae</taxon>
        <taxon>Araneoidea</taxon>
        <taxon>Araneidae</taxon>
        <taxon>Araneus</taxon>
    </lineage>
</organism>
<dbReference type="FunFam" id="2.10.25.10:FF:000525">
    <property type="entry name" value="Fat-like cadherin-related tumor suppressor homolog"/>
    <property type="match status" value="1"/>
</dbReference>
<comment type="caution">
    <text evidence="1">Lacks conserved residue(s) required for the propagation of feature annotation.</text>
</comment>
<feature type="domain" description="EGF-like" evidence="2">
    <location>
        <begin position="80"/>
        <end position="116"/>
    </location>
</feature>
<dbReference type="Gene3D" id="2.10.25.10">
    <property type="entry name" value="Laminin"/>
    <property type="match status" value="1"/>
</dbReference>
<evidence type="ECO:0000313" key="4">
    <source>
        <dbReference type="Proteomes" id="UP000499080"/>
    </source>
</evidence>
<accession>A0A4Y2V2H5</accession>
<keyword evidence="1" id="KW-1015">Disulfide bond</keyword>
<sequence length="122" mass="13125">MQIHPPQRVGCSCTNGKCVIEDGKEVCKCNPGFGYFSISYCKACDCGPNQGCKWKTTGWFNAEQICFCNPGYSEDNGKCVATPCSSNPCKNGGNCTHSGSSFTCKCVKPYTGKTCETSKQNV</sequence>
<keyword evidence="4" id="KW-1185">Reference proteome</keyword>
<reference evidence="3 4" key="1">
    <citation type="journal article" date="2019" name="Sci. Rep.">
        <title>Orb-weaving spider Araneus ventricosus genome elucidates the spidroin gene catalogue.</title>
        <authorList>
            <person name="Kono N."/>
            <person name="Nakamura H."/>
            <person name="Ohtoshi R."/>
            <person name="Moran D.A.P."/>
            <person name="Shinohara A."/>
            <person name="Yoshida Y."/>
            <person name="Fujiwara M."/>
            <person name="Mori M."/>
            <person name="Tomita M."/>
            <person name="Arakawa K."/>
        </authorList>
    </citation>
    <scope>NUCLEOTIDE SEQUENCE [LARGE SCALE GENOMIC DNA]</scope>
</reference>
<dbReference type="AlphaFoldDB" id="A0A4Y2V2H5"/>
<feature type="disulfide bond" evidence="1">
    <location>
        <begin position="106"/>
        <end position="115"/>
    </location>
</feature>
<gene>
    <name evidence="3" type="ORF">AVEN_258602_1</name>
</gene>
<dbReference type="Pfam" id="PF00008">
    <property type="entry name" value="EGF"/>
    <property type="match status" value="1"/>
</dbReference>
<dbReference type="CDD" id="cd00054">
    <property type="entry name" value="EGF_CA"/>
    <property type="match status" value="1"/>
</dbReference>
<evidence type="ECO:0000256" key="1">
    <source>
        <dbReference type="PROSITE-ProRule" id="PRU00076"/>
    </source>
</evidence>
<keyword evidence="1" id="KW-0245">EGF-like domain</keyword>
<evidence type="ECO:0000259" key="2">
    <source>
        <dbReference type="PROSITE" id="PS50026"/>
    </source>
</evidence>
<protein>
    <recommendedName>
        <fullName evidence="2">EGF-like domain-containing protein</fullName>
    </recommendedName>
</protein>
<proteinExistence type="predicted"/>
<evidence type="ECO:0000313" key="3">
    <source>
        <dbReference type="EMBL" id="GBO18584.1"/>
    </source>
</evidence>
<dbReference type="PROSITE" id="PS00022">
    <property type="entry name" value="EGF_1"/>
    <property type="match status" value="1"/>
</dbReference>
<dbReference type="PROSITE" id="PS01186">
    <property type="entry name" value="EGF_2"/>
    <property type="match status" value="1"/>
</dbReference>
<comment type="caution">
    <text evidence="3">The sequence shown here is derived from an EMBL/GenBank/DDBJ whole genome shotgun (WGS) entry which is preliminary data.</text>
</comment>